<evidence type="ECO:0000259" key="5">
    <source>
        <dbReference type="Pfam" id="PF10355"/>
    </source>
</evidence>
<dbReference type="InterPro" id="IPR018827">
    <property type="entry name" value="YTP1_C"/>
</dbReference>
<evidence type="ECO:0000256" key="1">
    <source>
        <dbReference type="SAM" id="MobiDB-lite"/>
    </source>
</evidence>
<evidence type="ECO:0000256" key="3">
    <source>
        <dbReference type="SAM" id="SignalP"/>
    </source>
</evidence>
<name>A0AAQ3LXR8_9PEZI</name>
<evidence type="ECO:0000313" key="7">
    <source>
        <dbReference type="Proteomes" id="UP001303373"/>
    </source>
</evidence>
<dbReference type="Proteomes" id="UP001303373">
    <property type="component" value="Chromosome 1"/>
</dbReference>
<feature type="transmembrane region" description="Helical" evidence="2">
    <location>
        <begin position="315"/>
        <end position="336"/>
    </location>
</feature>
<dbReference type="PANTHER" id="PTHR31685">
    <property type="entry name" value="INTEGRAL MEMBRANE PROTEIN (AFU_ORTHOLOGUE AFUA_6G12730)-RELATED"/>
    <property type="match status" value="1"/>
</dbReference>
<reference evidence="6 7" key="1">
    <citation type="submission" date="2023-11" db="EMBL/GenBank/DDBJ databases">
        <title>An acidophilic fungus is an integral part of prey digestion in a carnivorous sundew plant.</title>
        <authorList>
            <person name="Tsai I.J."/>
        </authorList>
    </citation>
    <scope>NUCLEOTIDE SEQUENCE [LARGE SCALE GENOMIC DNA]</scope>
    <source>
        <strain evidence="6">169a</strain>
    </source>
</reference>
<proteinExistence type="predicted"/>
<accession>A0AAQ3LXR8</accession>
<feature type="transmembrane region" description="Helical" evidence="2">
    <location>
        <begin position="276"/>
        <end position="295"/>
    </location>
</feature>
<keyword evidence="7" id="KW-1185">Reference proteome</keyword>
<organism evidence="6 7">
    <name type="scientific">Acrodontium crateriforme</name>
    <dbReference type="NCBI Taxonomy" id="150365"/>
    <lineage>
        <taxon>Eukaryota</taxon>
        <taxon>Fungi</taxon>
        <taxon>Dikarya</taxon>
        <taxon>Ascomycota</taxon>
        <taxon>Pezizomycotina</taxon>
        <taxon>Dothideomycetes</taxon>
        <taxon>Dothideomycetidae</taxon>
        <taxon>Mycosphaerellales</taxon>
        <taxon>Teratosphaeriaceae</taxon>
        <taxon>Acrodontium</taxon>
    </lineage>
</organism>
<dbReference type="Pfam" id="PF10355">
    <property type="entry name" value="Ytp1"/>
    <property type="match status" value="1"/>
</dbReference>
<feature type="transmembrane region" description="Helical" evidence="2">
    <location>
        <begin position="130"/>
        <end position="152"/>
    </location>
</feature>
<dbReference type="InterPro" id="IPR018825">
    <property type="entry name" value="DUF2427"/>
</dbReference>
<keyword evidence="3" id="KW-0732">Signal</keyword>
<dbReference type="Pfam" id="PF10348">
    <property type="entry name" value="DUF2427"/>
    <property type="match status" value="1"/>
</dbReference>
<keyword evidence="2" id="KW-0472">Membrane</keyword>
<feature type="domain" description="DUF2427" evidence="4">
    <location>
        <begin position="52"/>
        <end position="150"/>
    </location>
</feature>
<keyword evidence="2" id="KW-0812">Transmembrane</keyword>
<evidence type="ECO:0000313" key="6">
    <source>
        <dbReference type="EMBL" id="WPG97926.1"/>
    </source>
</evidence>
<feature type="domain" description="Protein YTP1-like C-terminal" evidence="5">
    <location>
        <begin position="281"/>
        <end position="579"/>
    </location>
</feature>
<feature type="region of interest" description="Disordered" evidence="1">
    <location>
        <begin position="211"/>
        <end position="242"/>
    </location>
</feature>
<feature type="transmembrane region" description="Helical" evidence="2">
    <location>
        <begin position="490"/>
        <end position="507"/>
    </location>
</feature>
<sequence length="587" mass="64710">MRTQQVAVTLSAALLLGALPLIAAHGDEQMDTDMMMPTPATSANPTTSHQAPPSYFSHIPYTGWMISHIASMIVGWIFVLPAAIMLSVAQSRYSLPTQLVFHLINGLGVVSGFIYNHATPDLYAGNSHHPLGWIVSSFTVVWTLMSVVVAYGDFAKRRSNQRHVMTMQAMARHDNMHAFVGDEQARWSGDSGQGTERNSASLSLGSRQNSFDGIHQKPEVPPSPLGPDEDDDDDSENRGFLGNSRVDRYLSSKIRKVSSRRIASVIRGMHLVLEKFLLLLGFTAILTGFVTYGGIFRNREIFSGAAHFVKGGIFFWYGLLTLGRWMGAFAEFGWAWNIRPQHPLVARWKTRVPSAEFTESFVIWLYGASNVFLEHLNAWGQDWSAQDFEHVSITALFFGGGLLGMLLESTWIRNSSLASVEVQHDAALHHQIQDPEPGDNEAARWRKPPTYALSMNPMPAIVIMLLGTLMSSHKQPSMTSSMLHAQWGGLFLAFALARAVTYLTLYLRPPTSYYAARPPSELVAAFCLTAGGLVFKLSAHDVVNSIEGSGVHATAVFTVCMGLTGIILSWEVVCLAIKGWAVKKERK</sequence>
<gene>
    <name evidence="6" type="ORF">R9X50_00070900</name>
</gene>
<evidence type="ECO:0000259" key="4">
    <source>
        <dbReference type="Pfam" id="PF10348"/>
    </source>
</evidence>
<keyword evidence="2" id="KW-1133">Transmembrane helix</keyword>
<dbReference type="PANTHER" id="PTHR31685:SF3">
    <property type="entry name" value="INTEGRAL MEMBRANE PROTEIN (AFU_ORTHOLOGUE AFUA_6G12730)"/>
    <property type="match status" value="1"/>
</dbReference>
<feature type="transmembrane region" description="Helical" evidence="2">
    <location>
        <begin position="551"/>
        <end position="577"/>
    </location>
</feature>
<feature type="transmembrane region" description="Helical" evidence="2">
    <location>
        <begin position="519"/>
        <end position="539"/>
    </location>
</feature>
<feature type="transmembrane region" description="Helical" evidence="2">
    <location>
        <begin position="99"/>
        <end position="118"/>
    </location>
</feature>
<dbReference type="EMBL" id="CP138580">
    <property type="protein sequence ID" value="WPG97926.1"/>
    <property type="molecule type" value="Genomic_DNA"/>
</dbReference>
<feature type="transmembrane region" description="Helical" evidence="2">
    <location>
        <begin position="451"/>
        <end position="470"/>
    </location>
</feature>
<evidence type="ECO:0000256" key="2">
    <source>
        <dbReference type="SAM" id="Phobius"/>
    </source>
</evidence>
<feature type="transmembrane region" description="Helical" evidence="2">
    <location>
        <begin position="64"/>
        <end position="87"/>
    </location>
</feature>
<protein>
    <submittedName>
        <fullName evidence="6">Membrane protein c3b8.06</fullName>
    </submittedName>
</protein>
<dbReference type="AlphaFoldDB" id="A0AAQ3LXR8"/>
<feature type="chain" id="PRO_5042840375" evidence="3">
    <location>
        <begin position="25"/>
        <end position="587"/>
    </location>
</feature>
<feature type="signal peptide" evidence="3">
    <location>
        <begin position="1"/>
        <end position="24"/>
    </location>
</feature>